<dbReference type="VEuPathDB" id="MicrosporidiaDB:AAJ76_1680004167"/>
<evidence type="ECO:0000313" key="2">
    <source>
        <dbReference type="EMBL" id="KKO73937.1"/>
    </source>
</evidence>
<sequence length="77" mass="9097">MILKKLIFLILNLIGMVSINLVIIKLKNAYLRDFFDALKTLVQKAFKVVYYLLKKTSYESFVQNLSIYINIIDRIRP</sequence>
<dbReference type="Proteomes" id="UP000034350">
    <property type="component" value="Unassembled WGS sequence"/>
</dbReference>
<feature type="transmembrane region" description="Helical" evidence="1">
    <location>
        <begin position="6"/>
        <end position="24"/>
    </location>
</feature>
<dbReference type="RefSeq" id="XP_024329679.1">
    <property type="nucleotide sequence ID" value="XM_024474204.1"/>
</dbReference>
<gene>
    <name evidence="2" type="ORF">AAJ76_1680004167</name>
</gene>
<accession>A0A0F9YMC1</accession>
<evidence type="ECO:0000256" key="1">
    <source>
        <dbReference type="SAM" id="Phobius"/>
    </source>
</evidence>
<dbReference type="EMBL" id="JPQZ01000168">
    <property type="protein sequence ID" value="KKO73937.1"/>
    <property type="molecule type" value="Genomic_DNA"/>
</dbReference>
<proteinExistence type="predicted"/>
<keyword evidence="3" id="KW-1185">Reference proteome</keyword>
<protein>
    <submittedName>
        <fullName evidence="2">Uncharacterized protein</fullName>
    </submittedName>
</protein>
<name>A0A0F9YMC1_9MICR</name>
<reference evidence="2 3" key="1">
    <citation type="journal article" date="2015" name="Environ. Microbiol.">
        <title>Genome analyses suggest the presence of polyploidy and recent human-driven expansions in eight global populations of the honeybee pathogen Nosema ceranae.</title>
        <authorList>
            <person name="Pelin A."/>
            <person name="Selman M."/>
            <person name="Aris-Brosou S."/>
            <person name="Farinelli L."/>
            <person name="Corradi N."/>
        </authorList>
    </citation>
    <scope>NUCLEOTIDE SEQUENCE [LARGE SCALE GENOMIC DNA]</scope>
    <source>
        <strain evidence="2 3">PA08 1199</strain>
    </source>
</reference>
<dbReference type="AlphaFoldDB" id="A0A0F9YMC1"/>
<keyword evidence="1" id="KW-0472">Membrane</keyword>
<keyword evidence="1" id="KW-0812">Transmembrane</keyword>
<evidence type="ECO:0000313" key="3">
    <source>
        <dbReference type="Proteomes" id="UP000034350"/>
    </source>
</evidence>
<comment type="caution">
    <text evidence="2">The sequence shown here is derived from an EMBL/GenBank/DDBJ whole genome shotgun (WGS) entry which is preliminary data.</text>
</comment>
<dbReference type="GeneID" id="36319114"/>
<organism evidence="2 3">
    <name type="scientific">Vairimorpha ceranae</name>
    <dbReference type="NCBI Taxonomy" id="40302"/>
    <lineage>
        <taxon>Eukaryota</taxon>
        <taxon>Fungi</taxon>
        <taxon>Fungi incertae sedis</taxon>
        <taxon>Microsporidia</taxon>
        <taxon>Nosematidae</taxon>
        <taxon>Vairimorpha</taxon>
    </lineage>
</organism>
<keyword evidence="1" id="KW-1133">Transmembrane helix</keyword>